<evidence type="ECO:0000313" key="3">
    <source>
        <dbReference type="Proteomes" id="UP000326598"/>
    </source>
</evidence>
<evidence type="ECO:0000256" key="1">
    <source>
        <dbReference type="SAM" id="SignalP"/>
    </source>
</evidence>
<accession>A0A5J6I055</accession>
<proteinExistence type="predicted"/>
<dbReference type="Proteomes" id="UP000326598">
    <property type="component" value="Chromosome"/>
</dbReference>
<reference evidence="2 3" key="1">
    <citation type="submission" date="2017-09" db="EMBL/GenBank/DDBJ databases">
        <authorList>
            <person name="Lee N."/>
            <person name="Cho B.-K."/>
        </authorList>
    </citation>
    <scope>NUCLEOTIDE SEQUENCE [LARGE SCALE GENOMIC DNA]</scope>
    <source>
        <strain evidence="2 3">ATCC 13740</strain>
    </source>
</reference>
<evidence type="ECO:0008006" key="4">
    <source>
        <dbReference type="Google" id="ProtNLM"/>
    </source>
</evidence>
<protein>
    <recommendedName>
        <fullName evidence="4">Lytic transglycosylase domain-containing protein</fullName>
    </recommendedName>
</protein>
<name>A0A5J6I055_STRC4</name>
<dbReference type="AlphaFoldDB" id="A0A5J6I055"/>
<evidence type="ECO:0000313" key="2">
    <source>
        <dbReference type="EMBL" id="QEV25876.1"/>
    </source>
</evidence>
<dbReference type="KEGG" id="scoe:CP976_18130"/>
<organism evidence="2 3">
    <name type="scientific">Streptomyces coeruleorubidus</name>
    <dbReference type="NCBI Taxonomy" id="116188"/>
    <lineage>
        <taxon>Bacteria</taxon>
        <taxon>Bacillati</taxon>
        <taxon>Actinomycetota</taxon>
        <taxon>Actinomycetes</taxon>
        <taxon>Kitasatosporales</taxon>
        <taxon>Streptomycetaceae</taxon>
        <taxon>Streptomyces</taxon>
    </lineage>
</organism>
<feature type="chain" id="PRO_5023910959" description="Lytic transglycosylase domain-containing protein" evidence="1">
    <location>
        <begin position="31"/>
        <end position="151"/>
    </location>
</feature>
<sequence length="151" mass="15616">MEDSVNKNRIIASTVLVGALIGVGAPAANAATPARSVAQVQTVDTHRAVTSAAEVKVATPAASTNAATGSATASAAAETGEVAAKGRISWLIGKLKGLGSTAWNKLKAAAKSGYNAFKKAYEKYVPWLVRKAIEVGYTVYEVYTIVKDFVS</sequence>
<keyword evidence="1" id="KW-0732">Signal</keyword>
<gene>
    <name evidence="2" type="ORF">CP976_18130</name>
</gene>
<feature type="signal peptide" evidence="1">
    <location>
        <begin position="1"/>
        <end position="30"/>
    </location>
</feature>
<dbReference type="EMBL" id="CP023694">
    <property type="protein sequence ID" value="QEV25876.1"/>
    <property type="molecule type" value="Genomic_DNA"/>
</dbReference>